<evidence type="ECO:0000313" key="1">
    <source>
        <dbReference type="EMBL" id="CAD2213641.1"/>
    </source>
</evidence>
<evidence type="ECO:0000313" key="2">
    <source>
        <dbReference type="Proteomes" id="UP000515908"/>
    </source>
</evidence>
<organism evidence="1 2">
    <name type="scientific">Angomonas deanei</name>
    <dbReference type="NCBI Taxonomy" id="59799"/>
    <lineage>
        <taxon>Eukaryota</taxon>
        <taxon>Discoba</taxon>
        <taxon>Euglenozoa</taxon>
        <taxon>Kinetoplastea</taxon>
        <taxon>Metakinetoplastina</taxon>
        <taxon>Trypanosomatida</taxon>
        <taxon>Trypanosomatidae</taxon>
        <taxon>Strigomonadinae</taxon>
        <taxon>Angomonas</taxon>
    </lineage>
</organism>
<reference evidence="1 2" key="1">
    <citation type="submission" date="2020-08" db="EMBL/GenBank/DDBJ databases">
        <authorList>
            <person name="Newling K."/>
            <person name="Davey J."/>
            <person name="Forrester S."/>
        </authorList>
    </citation>
    <scope>NUCLEOTIDE SEQUENCE [LARGE SCALE GENOMIC DNA]</scope>
    <source>
        <strain evidence="2">Crithidia deanei Carvalho (ATCC PRA-265)</strain>
    </source>
</reference>
<sequence length="103" mass="11827">MQYSTTTFPDTVSEDIFVDDLSTTTRRRMLCTVYKCHTTYLQRAYGDSPLGSAKVYSANRRERQMKESEEHLTVAQPEKKRFSFLSCFCATPKNKKKALKGVA</sequence>
<protein>
    <submittedName>
        <fullName evidence="1">Uncharacterized protein</fullName>
    </submittedName>
</protein>
<accession>A0A7G2C3C4</accession>
<dbReference type="EMBL" id="LR877146">
    <property type="protein sequence ID" value="CAD2213641.1"/>
    <property type="molecule type" value="Genomic_DNA"/>
</dbReference>
<dbReference type="AlphaFoldDB" id="A0A7G2C3C4"/>
<dbReference type="VEuPathDB" id="TriTrypDB:ADEAN_000108400"/>
<keyword evidence="2" id="KW-1185">Reference proteome</keyword>
<name>A0A7G2C3C4_9TRYP</name>
<gene>
    <name evidence="1" type="ORF">ADEAN_000108400</name>
</gene>
<dbReference type="Proteomes" id="UP000515908">
    <property type="component" value="Chromosome 02"/>
</dbReference>
<proteinExistence type="predicted"/>